<dbReference type="InterPro" id="IPR009526">
    <property type="entry name" value="DUF1146"/>
</dbReference>
<feature type="transmembrane region" description="Helical" evidence="1">
    <location>
        <begin position="41"/>
        <end position="65"/>
    </location>
</feature>
<dbReference type="AlphaFoldDB" id="A0AAP3TYH7"/>
<organism evidence="3 4">
    <name type="scientific">Pediococcus acidilactici</name>
    <dbReference type="NCBI Taxonomy" id="1254"/>
    <lineage>
        <taxon>Bacteria</taxon>
        <taxon>Bacillati</taxon>
        <taxon>Bacillota</taxon>
        <taxon>Bacilli</taxon>
        <taxon>Lactobacillales</taxon>
        <taxon>Lactobacillaceae</taxon>
        <taxon>Pediococcus</taxon>
        <taxon>Pediococcus acidilactici group</taxon>
    </lineage>
</organism>
<proteinExistence type="predicted"/>
<reference evidence="3" key="2">
    <citation type="submission" date="2023-10" db="EMBL/GenBank/DDBJ databases">
        <authorList>
            <person name="Khurajog B."/>
        </authorList>
    </citation>
    <scope>NUCLEOTIDE SEQUENCE</scope>
    <source>
        <strain evidence="3">BF14</strain>
        <strain evidence="2">BF9</strain>
    </source>
</reference>
<dbReference type="GeneID" id="57366263"/>
<dbReference type="RefSeq" id="WP_002832135.1">
    <property type="nucleotide sequence ID" value="NZ_BJMF01000005.1"/>
</dbReference>
<feature type="transmembrane region" description="Helical" evidence="1">
    <location>
        <begin position="6"/>
        <end position="29"/>
    </location>
</feature>
<accession>A0AAP3TYH7</accession>
<dbReference type="EMBL" id="JAWJAX010000009">
    <property type="protein sequence ID" value="MDV2911709.1"/>
    <property type="molecule type" value="Genomic_DNA"/>
</dbReference>
<keyword evidence="1" id="KW-1133">Transmembrane helix</keyword>
<evidence type="ECO:0000256" key="1">
    <source>
        <dbReference type="SAM" id="Phobius"/>
    </source>
</evidence>
<gene>
    <name evidence="2" type="ORF">R0G89_06965</name>
    <name evidence="3" type="ORF">R0H03_07515</name>
</gene>
<dbReference type="Pfam" id="PF06612">
    <property type="entry name" value="DUF1146"/>
    <property type="match status" value="1"/>
</dbReference>
<evidence type="ECO:0000313" key="4">
    <source>
        <dbReference type="Proteomes" id="UP001280415"/>
    </source>
</evidence>
<dbReference type="KEGG" id="paci:A4V11_03520"/>
<name>A0AAP3TYH7_PEDAC</name>
<sequence>MGIQAIITLISYLFFILLAFWCIQAIPFHKFMGRFESQAKMLIVLLSIALGYTVASFFLGLITAIQNLTFLVR</sequence>
<comment type="caution">
    <text evidence="3">The sequence shown here is derived from an EMBL/GenBank/DDBJ whole genome shotgun (WGS) entry which is preliminary data.</text>
</comment>
<protein>
    <submittedName>
        <fullName evidence="3">DUF1146 family protein</fullName>
    </submittedName>
</protein>
<dbReference type="Proteomes" id="UP001280897">
    <property type="component" value="Unassembled WGS sequence"/>
</dbReference>
<keyword evidence="1" id="KW-0812">Transmembrane</keyword>
<dbReference type="NCBIfam" id="TIGR02327">
    <property type="entry name" value="int_mem_ywzB"/>
    <property type="match status" value="1"/>
</dbReference>
<dbReference type="Proteomes" id="UP001280415">
    <property type="component" value="Unassembled WGS sequence"/>
</dbReference>
<evidence type="ECO:0000313" key="2">
    <source>
        <dbReference type="EMBL" id="MDV2621474.1"/>
    </source>
</evidence>
<evidence type="ECO:0000313" key="3">
    <source>
        <dbReference type="EMBL" id="MDV2911709.1"/>
    </source>
</evidence>
<reference evidence="3" key="1">
    <citation type="journal article" date="2023" name="PeerJ">
        <title>Selection and evaluation of lactic acid bacteria from chicken feces in Thailand as potential probiotics.</title>
        <authorList>
            <person name="Khurajog B."/>
            <person name="Disastra Y."/>
            <person name="Lawwyne L.D."/>
            <person name="Sirichokchatchawan W."/>
            <person name="Niyomtham W."/>
            <person name="Yindee J."/>
            <person name="Hampson D.J."/>
            <person name="Prapasarakul N."/>
        </authorList>
    </citation>
    <scope>NUCLEOTIDE SEQUENCE</scope>
    <source>
        <strain evidence="3">BF14</strain>
        <strain evidence="2">BF9</strain>
    </source>
</reference>
<keyword evidence="1" id="KW-0472">Membrane</keyword>
<dbReference type="EMBL" id="JAWJAV010000004">
    <property type="protein sequence ID" value="MDV2621474.1"/>
    <property type="molecule type" value="Genomic_DNA"/>
</dbReference>